<keyword evidence="3" id="KW-1185">Reference proteome</keyword>
<feature type="transmembrane region" description="Helical" evidence="1">
    <location>
        <begin position="35"/>
        <end position="56"/>
    </location>
</feature>
<dbReference type="EMBL" id="JBFOLJ010000009">
    <property type="protein sequence ID" value="KAL2508399.1"/>
    <property type="molecule type" value="Genomic_DNA"/>
</dbReference>
<feature type="transmembrane region" description="Helical" evidence="1">
    <location>
        <begin position="6"/>
        <end position="23"/>
    </location>
</feature>
<sequence length="118" mass="12792">MILTNVAYYFIPLVFVMFAGHLRELELAGSKLANSWVDVSGFALMVQLCLSGYLWVPQKVQPHMHLKPSLPPSCRNSGSYHPLITATSTGISFTSSFFTTTDGPTSVTEGTTTPALPP</sequence>
<keyword evidence="1" id="KW-0472">Membrane</keyword>
<dbReference type="Proteomes" id="UP001604277">
    <property type="component" value="Unassembled WGS sequence"/>
</dbReference>
<reference evidence="3" key="1">
    <citation type="submission" date="2024-07" db="EMBL/GenBank/DDBJ databases">
        <title>Two chromosome-level genome assemblies of Korean endemic species Abeliophyllum distichum and Forsythia ovata (Oleaceae).</title>
        <authorList>
            <person name="Jang H."/>
        </authorList>
    </citation>
    <scope>NUCLEOTIDE SEQUENCE [LARGE SCALE GENOMIC DNA]</scope>
</reference>
<evidence type="ECO:0000313" key="3">
    <source>
        <dbReference type="Proteomes" id="UP001604277"/>
    </source>
</evidence>
<gene>
    <name evidence="2" type="ORF">Fot_32046</name>
</gene>
<evidence type="ECO:0000313" key="2">
    <source>
        <dbReference type="EMBL" id="KAL2508399.1"/>
    </source>
</evidence>
<protein>
    <submittedName>
        <fullName evidence="2">MATE efflux family protein ALF5</fullName>
    </submittedName>
</protein>
<dbReference type="AlphaFoldDB" id="A0ABD1T6P1"/>
<comment type="caution">
    <text evidence="2">The sequence shown here is derived from an EMBL/GenBank/DDBJ whole genome shotgun (WGS) entry which is preliminary data.</text>
</comment>
<accession>A0ABD1T6P1</accession>
<proteinExistence type="predicted"/>
<evidence type="ECO:0000256" key="1">
    <source>
        <dbReference type="SAM" id="Phobius"/>
    </source>
</evidence>
<organism evidence="2 3">
    <name type="scientific">Forsythia ovata</name>
    <dbReference type="NCBI Taxonomy" id="205694"/>
    <lineage>
        <taxon>Eukaryota</taxon>
        <taxon>Viridiplantae</taxon>
        <taxon>Streptophyta</taxon>
        <taxon>Embryophyta</taxon>
        <taxon>Tracheophyta</taxon>
        <taxon>Spermatophyta</taxon>
        <taxon>Magnoliopsida</taxon>
        <taxon>eudicotyledons</taxon>
        <taxon>Gunneridae</taxon>
        <taxon>Pentapetalae</taxon>
        <taxon>asterids</taxon>
        <taxon>lamiids</taxon>
        <taxon>Lamiales</taxon>
        <taxon>Oleaceae</taxon>
        <taxon>Forsythieae</taxon>
        <taxon>Forsythia</taxon>
    </lineage>
</organism>
<keyword evidence="1" id="KW-0812">Transmembrane</keyword>
<keyword evidence="1" id="KW-1133">Transmembrane helix</keyword>
<name>A0ABD1T6P1_9LAMI</name>